<evidence type="ECO:0000259" key="9">
    <source>
        <dbReference type="Pfam" id="PF01261"/>
    </source>
</evidence>
<keyword evidence="3 7" id="KW-0227">DNA damage</keyword>
<dbReference type="SMART" id="SM00518">
    <property type="entry name" value="AP2Ec"/>
    <property type="match status" value="1"/>
</dbReference>
<dbReference type="HAMAP" id="MF_00152">
    <property type="entry name" value="Nfo"/>
    <property type="match status" value="1"/>
</dbReference>
<dbReference type="GO" id="GO:0003677">
    <property type="term" value="F:DNA binding"/>
    <property type="evidence" value="ECO:0007669"/>
    <property type="project" value="InterPro"/>
</dbReference>
<keyword evidence="2 7" id="KW-0479">Metal-binding</keyword>
<comment type="cofactor">
    <cofactor evidence="7">
        <name>Zn(2+)</name>
        <dbReference type="ChEBI" id="CHEBI:29105"/>
    </cofactor>
    <text evidence="7">Binds 3 Zn(2+) ions.</text>
</comment>
<accession>A0A927N9L1</accession>
<dbReference type="InterPro" id="IPR018246">
    <property type="entry name" value="AP_endonuc_F2_Zn_BS"/>
</dbReference>
<protein>
    <recommendedName>
        <fullName evidence="7">Probable endonuclease 4</fullName>
        <ecNumber evidence="7">3.1.21.2</ecNumber>
    </recommendedName>
    <alternativeName>
        <fullName evidence="7">Endodeoxyribonuclease IV</fullName>
    </alternativeName>
    <alternativeName>
        <fullName evidence="7">Endonuclease IV</fullName>
    </alternativeName>
</protein>
<reference evidence="10" key="1">
    <citation type="submission" date="2020-10" db="EMBL/GenBank/DDBJ databases">
        <title>Sequencing the genomes of 1000 actinobacteria strains.</title>
        <authorList>
            <person name="Klenk H.-P."/>
        </authorList>
    </citation>
    <scope>NUCLEOTIDE SEQUENCE</scope>
    <source>
        <strain evidence="10">DSM 45354</strain>
    </source>
</reference>
<dbReference type="GO" id="GO:0003906">
    <property type="term" value="F:DNA-(apurinic or apyrimidinic site) endonuclease activity"/>
    <property type="evidence" value="ECO:0007669"/>
    <property type="project" value="TreeGrafter"/>
</dbReference>
<keyword evidence="4 7" id="KW-0378">Hydrolase</keyword>
<sequence length="355" mass="37302">MSPSPPSARTARTARTAQPSKAAKPTRTGRSTKAARPKSTSKSTPAPARTRARQAAPTTAGDDASAPRTARRLDPPVGCHVAVSGGLAKGAFRKAGEIGAETLQVFVGNPRGWAIAAGDPAEDERFRSLCEEAGVPAFVHTPYLVNFGSPTPDTLRRSIDVVAHNLARAQTIGARGVVVHTGSCVAEGGYDQAMRQVREAVLPLLDALPDGAPPLLLEPTAGQGRSLCAGLEDLPAYFDALDGHPMLGVCLDTCHVFAAGAPLDEPDGMARTLDRLVDLVGPGRLRLVHANDSKDPRGSLRDRHERIGQGHIGVPAFDALVRHPAMSGVPIVLETPGGDQASREDLALLKWSRDR</sequence>
<dbReference type="RefSeq" id="WP_337918180.1">
    <property type="nucleotide sequence ID" value="NZ_BAABJL010000250.1"/>
</dbReference>
<evidence type="ECO:0000256" key="2">
    <source>
        <dbReference type="ARBA" id="ARBA00022723"/>
    </source>
</evidence>
<dbReference type="Proteomes" id="UP000638648">
    <property type="component" value="Unassembled WGS sequence"/>
</dbReference>
<dbReference type="InterPro" id="IPR001719">
    <property type="entry name" value="AP_endonuc_2"/>
</dbReference>
<evidence type="ECO:0000256" key="5">
    <source>
        <dbReference type="ARBA" id="ARBA00022833"/>
    </source>
</evidence>
<dbReference type="NCBIfam" id="TIGR00587">
    <property type="entry name" value="nfo"/>
    <property type="match status" value="1"/>
</dbReference>
<proteinExistence type="inferred from homology"/>
<comment type="similarity">
    <text evidence="1 7">Belongs to the AP endonuclease 2 family.</text>
</comment>
<dbReference type="GO" id="GO:0008833">
    <property type="term" value="F:deoxyribonuclease IV (phage-T4-induced) activity"/>
    <property type="evidence" value="ECO:0007669"/>
    <property type="project" value="UniProtKB-UniRule"/>
</dbReference>
<dbReference type="PROSITE" id="PS00730">
    <property type="entry name" value="AP_NUCLEASE_F2_2"/>
    <property type="match status" value="1"/>
</dbReference>
<keyword evidence="7" id="KW-0255">Endonuclease</keyword>
<dbReference type="GO" id="GO:0008270">
    <property type="term" value="F:zinc ion binding"/>
    <property type="evidence" value="ECO:0007669"/>
    <property type="project" value="UniProtKB-UniRule"/>
</dbReference>
<feature type="binding site" evidence="7">
    <location>
        <position position="302"/>
    </location>
    <ligand>
        <name>Zn(2+)</name>
        <dbReference type="ChEBI" id="CHEBI:29105"/>
        <label>3</label>
    </ligand>
</feature>
<dbReference type="InterPro" id="IPR036237">
    <property type="entry name" value="Xyl_isomerase-like_sf"/>
</dbReference>
<feature type="binding site" evidence="7">
    <location>
        <position position="255"/>
    </location>
    <ligand>
        <name>Zn(2+)</name>
        <dbReference type="ChEBI" id="CHEBI:29105"/>
        <label>3</label>
    </ligand>
</feature>
<dbReference type="AlphaFoldDB" id="A0A927N9L1"/>
<gene>
    <name evidence="7" type="primary">nfo</name>
    <name evidence="10" type="ORF">HEB94_007703</name>
</gene>
<dbReference type="EC" id="3.1.21.2" evidence="7"/>
<dbReference type="PROSITE" id="PS51432">
    <property type="entry name" value="AP_NUCLEASE_F2_4"/>
    <property type="match status" value="1"/>
</dbReference>
<evidence type="ECO:0000256" key="1">
    <source>
        <dbReference type="ARBA" id="ARBA00005340"/>
    </source>
</evidence>
<name>A0A927N9L1_9ACTN</name>
<evidence type="ECO:0000256" key="8">
    <source>
        <dbReference type="SAM" id="MobiDB-lite"/>
    </source>
</evidence>
<dbReference type="Gene3D" id="3.20.20.150">
    <property type="entry name" value="Divalent-metal-dependent TIM barrel enzymes"/>
    <property type="match status" value="1"/>
</dbReference>
<evidence type="ECO:0000256" key="3">
    <source>
        <dbReference type="ARBA" id="ARBA00022763"/>
    </source>
</evidence>
<feature type="binding site" evidence="7">
    <location>
        <position position="218"/>
    </location>
    <ligand>
        <name>Zn(2+)</name>
        <dbReference type="ChEBI" id="CHEBI:29105"/>
        <label>2</label>
    </ligand>
</feature>
<dbReference type="EMBL" id="JADBEM010000001">
    <property type="protein sequence ID" value="MBE1610855.1"/>
    <property type="molecule type" value="Genomic_DNA"/>
</dbReference>
<dbReference type="GO" id="GO:0008081">
    <property type="term" value="F:phosphoric diester hydrolase activity"/>
    <property type="evidence" value="ECO:0007669"/>
    <property type="project" value="TreeGrafter"/>
</dbReference>
<keyword evidence="7" id="KW-0540">Nuclease</keyword>
<keyword evidence="6 7" id="KW-0234">DNA repair</keyword>
<feature type="region of interest" description="Disordered" evidence="8">
    <location>
        <begin position="1"/>
        <end position="77"/>
    </location>
</feature>
<keyword evidence="5 7" id="KW-0862">Zinc</keyword>
<feature type="binding site" evidence="7">
    <location>
        <position position="140"/>
    </location>
    <ligand>
        <name>Zn(2+)</name>
        <dbReference type="ChEBI" id="CHEBI:29105"/>
        <label>1</label>
    </ligand>
</feature>
<feature type="domain" description="Xylose isomerase-like TIM barrel" evidence="9">
    <location>
        <begin position="92"/>
        <end position="350"/>
    </location>
</feature>
<feature type="binding site" evidence="7">
    <location>
        <position position="218"/>
    </location>
    <ligand>
        <name>Zn(2+)</name>
        <dbReference type="ChEBI" id="CHEBI:29105"/>
        <label>1</label>
    </ligand>
</feature>
<dbReference type="PANTHER" id="PTHR21445">
    <property type="entry name" value="ENDONUCLEASE IV ENDODEOXYRIBONUCLEASE IV"/>
    <property type="match status" value="1"/>
</dbReference>
<evidence type="ECO:0000313" key="11">
    <source>
        <dbReference type="Proteomes" id="UP000638648"/>
    </source>
</evidence>
<feature type="binding site" evidence="7">
    <location>
        <position position="252"/>
    </location>
    <ligand>
        <name>Zn(2+)</name>
        <dbReference type="ChEBI" id="CHEBI:29105"/>
        <label>2</label>
    </ligand>
</feature>
<organism evidence="10 11">
    <name type="scientific">Actinopolymorpha pittospori</name>
    <dbReference type="NCBI Taxonomy" id="648752"/>
    <lineage>
        <taxon>Bacteria</taxon>
        <taxon>Bacillati</taxon>
        <taxon>Actinomycetota</taxon>
        <taxon>Actinomycetes</taxon>
        <taxon>Propionibacteriales</taxon>
        <taxon>Actinopolymorphaceae</taxon>
        <taxon>Actinopolymorpha</taxon>
    </lineage>
</organism>
<evidence type="ECO:0000256" key="6">
    <source>
        <dbReference type="ARBA" id="ARBA00023204"/>
    </source>
</evidence>
<evidence type="ECO:0000313" key="10">
    <source>
        <dbReference type="EMBL" id="MBE1610855.1"/>
    </source>
</evidence>
<feature type="compositionally biased region" description="Low complexity" evidence="8">
    <location>
        <begin position="7"/>
        <end position="17"/>
    </location>
</feature>
<feature type="compositionally biased region" description="Low complexity" evidence="8">
    <location>
        <begin position="44"/>
        <end position="60"/>
    </location>
</feature>
<dbReference type="PROSITE" id="PS00731">
    <property type="entry name" value="AP_NUCLEASE_F2_3"/>
    <property type="match status" value="1"/>
</dbReference>
<dbReference type="SUPFAM" id="SSF51658">
    <property type="entry name" value="Xylose isomerase-like"/>
    <property type="match status" value="1"/>
</dbReference>
<evidence type="ECO:0000256" key="4">
    <source>
        <dbReference type="ARBA" id="ARBA00022801"/>
    </source>
</evidence>
<comment type="catalytic activity">
    <reaction evidence="7">
        <text>Endonucleolytic cleavage to 5'-phosphooligonucleotide end-products.</text>
        <dbReference type="EC" id="3.1.21.2"/>
    </reaction>
</comment>
<dbReference type="Pfam" id="PF01261">
    <property type="entry name" value="AP_endonuc_2"/>
    <property type="match status" value="1"/>
</dbReference>
<feature type="binding site" evidence="7">
    <location>
        <position position="304"/>
    </location>
    <ligand>
        <name>Zn(2+)</name>
        <dbReference type="ChEBI" id="CHEBI:29105"/>
        <label>3</label>
    </ligand>
</feature>
<comment type="function">
    <text evidence="7">Endonuclease IV plays a role in DNA repair. It cleaves phosphodiester bonds at apurinic or apyrimidinic (AP) sites, generating a 3'-hydroxyl group and a 5'-terminal sugar phosphate.</text>
</comment>
<keyword evidence="11" id="KW-1185">Reference proteome</keyword>
<evidence type="ECO:0000256" key="7">
    <source>
        <dbReference type="HAMAP-Rule" id="MF_00152"/>
    </source>
</evidence>
<dbReference type="CDD" id="cd00019">
    <property type="entry name" value="AP2Ec"/>
    <property type="match status" value="1"/>
</dbReference>
<dbReference type="PANTHER" id="PTHR21445:SF0">
    <property type="entry name" value="APURINIC-APYRIMIDINIC ENDONUCLEASE"/>
    <property type="match status" value="1"/>
</dbReference>
<feature type="binding site" evidence="7">
    <location>
        <position position="180"/>
    </location>
    <ligand>
        <name>Zn(2+)</name>
        <dbReference type="ChEBI" id="CHEBI:29105"/>
        <label>1</label>
    </ligand>
</feature>
<feature type="binding site" evidence="7">
    <location>
        <position position="289"/>
    </location>
    <ligand>
        <name>Zn(2+)</name>
        <dbReference type="ChEBI" id="CHEBI:29105"/>
        <label>2</label>
    </ligand>
</feature>
<dbReference type="InterPro" id="IPR013022">
    <property type="entry name" value="Xyl_isomerase-like_TIM-brl"/>
</dbReference>
<comment type="caution">
    <text evidence="10">The sequence shown here is derived from an EMBL/GenBank/DDBJ whole genome shotgun (WGS) entry which is preliminary data.</text>
</comment>
<dbReference type="GO" id="GO:0006284">
    <property type="term" value="P:base-excision repair"/>
    <property type="evidence" value="ECO:0007669"/>
    <property type="project" value="TreeGrafter"/>
</dbReference>
<feature type="binding site" evidence="7">
    <location>
        <position position="334"/>
    </location>
    <ligand>
        <name>Zn(2+)</name>
        <dbReference type="ChEBI" id="CHEBI:29105"/>
        <label>2</label>
    </ligand>
</feature>